<keyword evidence="6 8" id="KW-0711">Selenium</keyword>
<dbReference type="RefSeq" id="WP_380965179.1">
    <property type="nucleotide sequence ID" value="NZ_JBHTCO010000005.1"/>
</dbReference>
<evidence type="ECO:0000256" key="7">
    <source>
        <dbReference type="ARBA" id="ARBA00044507"/>
    </source>
</evidence>
<comment type="subcellular location">
    <subcellularLocation>
        <location evidence="8">Cytoplasm</location>
    </subcellularLocation>
</comment>
<comment type="pathway">
    <text evidence="8">Aminoacyl-tRNA biosynthesis; selenocysteinyl-tRNA(Sec) biosynthesis; selenocysteinyl-tRNA(Sec) from L-seryl-tRNA(Sec) (bacterial route): step 1/1.</text>
</comment>
<evidence type="ECO:0000256" key="3">
    <source>
        <dbReference type="ARBA" id="ARBA00022679"/>
    </source>
</evidence>
<dbReference type="InterPro" id="IPR015424">
    <property type="entry name" value="PyrdxlP-dep_Trfase"/>
</dbReference>
<dbReference type="Proteomes" id="UP001596505">
    <property type="component" value="Unassembled WGS sequence"/>
</dbReference>
<dbReference type="PANTHER" id="PTHR32328:SF0">
    <property type="entry name" value="L-SERYL-TRNA(SEC) SELENIUM TRANSFERASE"/>
    <property type="match status" value="1"/>
</dbReference>
<reference evidence="10" key="1">
    <citation type="journal article" date="2019" name="Int. J. Syst. Evol. Microbiol.">
        <title>The Global Catalogue of Microorganisms (GCM) 10K type strain sequencing project: providing services to taxonomists for standard genome sequencing and annotation.</title>
        <authorList>
            <consortium name="The Broad Institute Genomics Platform"/>
            <consortium name="The Broad Institute Genome Sequencing Center for Infectious Disease"/>
            <person name="Wu L."/>
            <person name="Ma J."/>
        </authorList>
    </citation>
    <scope>NUCLEOTIDE SEQUENCE [LARGE SCALE GENOMIC DNA]</scope>
    <source>
        <strain evidence="10">CGMCC 1.16305</strain>
    </source>
</reference>
<evidence type="ECO:0000313" key="10">
    <source>
        <dbReference type="Proteomes" id="UP001596505"/>
    </source>
</evidence>
<dbReference type="Pfam" id="PF03841">
    <property type="entry name" value="SelA"/>
    <property type="match status" value="1"/>
</dbReference>
<keyword evidence="3 8" id="KW-0808">Transferase</keyword>
<evidence type="ECO:0000256" key="1">
    <source>
        <dbReference type="ARBA" id="ARBA00001933"/>
    </source>
</evidence>
<keyword evidence="4 8" id="KW-0663">Pyridoxal phosphate</keyword>
<comment type="caution">
    <text evidence="9">The sequence shown here is derived from an EMBL/GenBank/DDBJ whole genome shotgun (WGS) entry which is preliminary data.</text>
</comment>
<dbReference type="InterPro" id="IPR004534">
    <property type="entry name" value="SelA_trans"/>
</dbReference>
<dbReference type="InterPro" id="IPR018319">
    <property type="entry name" value="SelA-like"/>
</dbReference>
<evidence type="ECO:0000256" key="2">
    <source>
        <dbReference type="ARBA" id="ARBA00022490"/>
    </source>
</evidence>
<gene>
    <name evidence="8 9" type="primary">selA</name>
    <name evidence="9" type="ORF">ACFQRG_07195</name>
</gene>
<evidence type="ECO:0000256" key="5">
    <source>
        <dbReference type="ARBA" id="ARBA00022917"/>
    </source>
</evidence>
<organism evidence="9 10">
    <name type="scientific">Scopulibacillus cellulosilyticus</name>
    <dbReference type="NCBI Taxonomy" id="2665665"/>
    <lineage>
        <taxon>Bacteria</taxon>
        <taxon>Bacillati</taxon>
        <taxon>Bacillota</taxon>
        <taxon>Bacilli</taxon>
        <taxon>Bacillales</taxon>
        <taxon>Sporolactobacillaceae</taxon>
        <taxon>Scopulibacillus</taxon>
    </lineage>
</organism>
<dbReference type="NCBIfam" id="TIGR00474">
    <property type="entry name" value="selA"/>
    <property type="match status" value="1"/>
</dbReference>
<protein>
    <recommendedName>
        <fullName evidence="8">L-seryl-tRNA(Sec) selenium transferase</fullName>
        <ecNumber evidence="8">2.9.1.1</ecNumber>
    </recommendedName>
    <alternativeName>
        <fullName evidence="8">Selenocysteine synthase</fullName>
        <shortName evidence="8">Sec synthase</shortName>
    </alternativeName>
    <alternativeName>
        <fullName evidence="8">Selenocysteinyl-tRNA(Sec) synthase</fullName>
    </alternativeName>
</protein>
<dbReference type="Gene3D" id="3.90.1150.180">
    <property type="match status" value="1"/>
</dbReference>
<evidence type="ECO:0000256" key="6">
    <source>
        <dbReference type="ARBA" id="ARBA00023266"/>
    </source>
</evidence>
<dbReference type="HAMAP" id="MF_00423">
    <property type="entry name" value="SelA"/>
    <property type="match status" value="1"/>
</dbReference>
<comment type="similarity">
    <text evidence="7 8">Belongs to the SelA family.</text>
</comment>
<name>A0ABW2PVU4_9BACL</name>
<dbReference type="Gene3D" id="3.40.640.10">
    <property type="entry name" value="Type I PLP-dependent aspartate aminotransferase-like (Major domain)"/>
    <property type="match status" value="1"/>
</dbReference>
<evidence type="ECO:0000256" key="4">
    <source>
        <dbReference type="ARBA" id="ARBA00022898"/>
    </source>
</evidence>
<proteinExistence type="inferred from homology"/>
<sequence>MENQLRHLPSIKKIQDSQEYQLLSQKGIGEKYLTLLAQEAVDEVRQQLRNQTVTGSQNDIYNEVCQRFTKKASMLINSPIRKVINGTGVILHTNLGRARMSEQAAKQVYSAATNYTNLEFNLETGERGSRHDHIEWLLTKLTGAEAAAVVNNNAAAVFLILRAFAKNKEVIVSRGELVEIGGSFRVSSIMEESDAALVEVGTTNKTHIEDFEQAITDETAMVLKVHRSNFNITGFTSSVSRESLAGIAEKHGIIFYEDLGSGAFFDFNQYGIGREPVVENILQEGPDLISCSGDKLFGGPQAGIILGKKVLIDRLKKHQLMRTFRVDKMTLAALSAAIQSYFSGDHGVSENPTLNRIMEKSLLVKRRALLLLQKLQRIHGFACRLVPLRSPIGGGTMPDIDLESYGIAIKHKKLASQTLAWQLRKGDPPIVGRIHEDDFLIDCRTVTDTECEDIAAAIRKISSAYDES</sequence>
<dbReference type="PANTHER" id="PTHR32328">
    <property type="entry name" value="L-SERYL-TRNA(SEC) SELENIUM TRANSFERASE"/>
    <property type="match status" value="1"/>
</dbReference>
<dbReference type="EC" id="2.9.1.1" evidence="8"/>
<dbReference type="GO" id="GO:0004125">
    <property type="term" value="F:L-seryl-tRNA(Sec) selenium transferase activity"/>
    <property type="evidence" value="ECO:0007669"/>
    <property type="project" value="UniProtKB-EC"/>
</dbReference>
<evidence type="ECO:0000256" key="8">
    <source>
        <dbReference type="HAMAP-Rule" id="MF_00423"/>
    </source>
</evidence>
<dbReference type="SUPFAM" id="SSF53383">
    <property type="entry name" value="PLP-dependent transferases"/>
    <property type="match status" value="1"/>
</dbReference>
<comment type="catalytic activity">
    <reaction evidence="8">
        <text>L-seryl-tRNA(Sec) + selenophosphate + H(+) = L-selenocysteinyl-tRNA(Sec) + phosphate</text>
        <dbReference type="Rhea" id="RHEA:22728"/>
        <dbReference type="Rhea" id="RHEA-COMP:9742"/>
        <dbReference type="Rhea" id="RHEA-COMP:9743"/>
        <dbReference type="ChEBI" id="CHEBI:15378"/>
        <dbReference type="ChEBI" id="CHEBI:16144"/>
        <dbReference type="ChEBI" id="CHEBI:43474"/>
        <dbReference type="ChEBI" id="CHEBI:78533"/>
        <dbReference type="ChEBI" id="CHEBI:78573"/>
        <dbReference type="EC" id="2.9.1.1"/>
    </reaction>
</comment>
<dbReference type="InterPro" id="IPR015421">
    <property type="entry name" value="PyrdxlP-dep_Trfase_major"/>
</dbReference>
<comment type="function">
    <text evidence="8">Converts seryl-tRNA(Sec) to selenocysteinyl-tRNA(Sec) required for selenoprotein biosynthesis.</text>
</comment>
<keyword evidence="10" id="KW-1185">Reference proteome</keyword>
<keyword evidence="5 8" id="KW-0648">Protein biosynthesis</keyword>
<feature type="modified residue" description="N6-(pyridoxal phosphate)lysine" evidence="8">
    <location>
        <position position="295"/>
    </location>
</feature>
<evidence type="ECO:0000313" key="9">
    <source>
        <dbReference type="EMBL" id="MFC7392770.1"/>
    </source>
</evidence>
<accession>A0ABW2PVU4</accession>
<keyword evidence="2 8" id="KW-0963">Cytoplasm</keyword>
<comment type="cofactor">
    <cofactor evidence="1 8">
        <name>pyridoxal 5'-phosphate</name>
        <dbReference type="ChEBI" id="CHEBI:597326"/>
    </cofactor>
</comment>
<dbReference type="EMBL" id="JBHTCO010000005">
    <property type="protein sequence ID" value="MFC7392770.1"/>
    <property type="molecule type" value="Genomic_DNA"/>
</dbReference>